<feature type="domain" description="BFD-like [2Fe-2S]-binding" evidence="9">
    <location>
        <begin position="2"/>
        <end position="51"/>
    </location>
</feature>
<keyword evidence="1" id="KW-0813">Transport</keyword>
<dbReference type="RefSeq" id="WP_175104806.1">
    <property type="nucleotide sequence ID" value="NZ_CADIKM010000007.1"/>
</dbReference>
<dbReference type="InterPro" id="IPR007419">
    <property type="entry name" value="BFD-like_2Fe2S-bd_dom"/>
</dbReference>
<keyword evidence="11" id="KW-1185">Reference proteome</keyword>
<sequence>MIVCVCKSVSDRHIRGAIQEGLESFEELQFELGVSLCCGKCEGHVRAVLEESGVCASGCPHAQVAASKEGLSPIRFFEREAA</sequence>
<comment type="similarity">
    <text evidence="8">Belongs to the Bfd family.</text>
</comment>
<dbReference type="GO" id="GO:0051537">
    <property type="term" value="F:2 iron, 2 sulfur cluster binding"/>
    <property type="evidence" value="ECO:0007669"/>
    <property type="project" value="UniProtKB-KW"/>
</dbReference>
<dbReference type="Proteomes" id="UP000494115">
    <property type="component" value="Unassembled WGS sequence"/>
</dbReference>
<proteinExistence type="inferred from homology"/>
<evidence type="ECO:0000256" key="6">
    <source>
        <dbReference type="ARBA" id="ARBA00023014"/>
    </source>
</evidence>
<evidence type="ECO:0000256" key="2">
    <source>
        <dbReference type="ARBA" id="ARBA00022714"/>
    </source>
</evidence>
<keyword evidence="5" id="KW-0408">Iron</keyword>
<dbReference type="InterPro" id="IPR041854">
    <property type="entry name" value="BFD-like_2Fe2S-bd_dom_sf"/>
</dbReference>
<keyword evidence="6" id="KW-0411">Iron-sulfur</keyword>
<accession>A0A6S7BEQ9</accession>
<evidence type="ECO:0000256" key="3">
    <source>
        <dbReference type="ARBA" id="ARBA00022723"/>
    </source>
</evidence>
<dbReference type="EMBL" id="CADIKM010000007">
    <property type="protein sequence ID" value="CAB3786165.1"/>
    <property type="molecule type" value="Genomic_DNA"/>
</dbReference>
<evidence type="ECO:0000256" key="5">
    <source>
        <dbReference type="ARBA" id="ARBA00023004"/>
    </source>
</evidence>
<organism evidence="10 11">
    <name type="scientific">Pararobbsia alpina</name>
    <dbReference type="NCBI Taxonomy" id="621374"/>
    <lineage>
        <taxon>Bacteria</taxon>
        <taxon>Pseudomonadati</taxon>
        <taxon>Pseudomonadota</taxon>
        <taxon>Betaproteobacteria</taxon>
        <taxon>Burkholderiales</taxon>
        <taxon>Burkholderiaceae</taxon>
        <taxon>Pararobbsia</taxon>
    </lineage>
</organism>
<evidence type="ECO:0000256" key="7">
    <source>
        <dbReference type="ARBA" id="ARBA00039386"/>
    </source>
</evidence>
<dbReference type="AlphaFoldDB" id="A0A6S7BEQ9"/>
<dbReference type="Pfam" id="PF04324">
    <property type="entry name" value="Fer2_BFD"/>
    <property type="match status" value="1"/>
</dbReference>
<dbReference type="GO" id="GO:0046872">
    <property type="term" value="F:metal ion binding"/>
    <property type="evidence" value="ECO:0007669"/>
    <property type="project" value="UniProtKB-KW"/>
</dbReference>
<dbReference type="Gene3D" id="1.10.10.1100">
    <property type="entry name" value="BFD-like [2Fe-2S]-binding domain"/>
    <property type="match status" value="1"/>
</dbReference>
<dbReference type="InterPro" id="IPR052371">
    <property type="entry name" value="BFD-associated_ferredoxin"/>
</dbReference>
<keyword evidence="4" id="KW-0249">Electron transport</keyword>
<evidence type="ECO:0000256" key="1">
    <source>
        <dbReference type="ARBA" id="ARBA00022448"/>
    </source>
</evidence>
<reference evidence="10 11" key="1">
    <citation type="submission" date="2020-04" db="EMBL/GenBank/DDBJ databases">
        <authorList>
            <person name="De Canck E."/>
        </authorList>
    </citation>
    <scope>NUCLEOTIDE SEQUENCE [LARGE SCALE GENOMIC DNA]</scope>
    <source>
        <strain evidence="10 11">LMG 28138</strain>
    </source>
</reference>
<gene>
    <name evidence="10" type="ORF">LMG28138_02201</name>
</gene>
<protein>
    <recommendedName>
        <fullName evidence="7">Bacterioferritin-associated ferredoxin</fullName>
    </recommendedName>
</protein>
<name>A0A6S7BEQ9_9BURK</name>
<evidence type="ECO:0000256" key="4">
    <source>
        <dbReference type="ARBA" id="ARBA00022982"/>
    </source>
</evidence>
<evidence type="ECO:0000256" key="8">
    <source>
        <dbReference type="ARBA" id="ARBA00046332"/>
    </source>
</evidence>
<dbReference type="PANTHER" id="PTHR37424:SF1">
    <property type="entry name" value="BACTERIOFERRITIN-ASSOCIATED FERREDOXIN"/>
    <property type="match status" value="1"/>
</dbReference>
<keyword evidence="3" id="KW-0479">Metal-binding</keyword>
<dbReference type="PANTHER" id="PTHR37424">
    <property type="entry name" value="BACTERIOFERRITIN-ASSOCIATED FERREDOXIN"/>
    <property type="match status" value="1"/>
</dbReference>
<keyword evidence="2" id="KW-0001">2Fe-2S</keyword>
<evidence type="ECO:0000259" key="9">
    <source>
        <dbReference type="Pfam" id="PF04324"/>
    </source>
</evidence>
<evidence type="ECO:0000313" key="11">
    <source>
        <dbReference type="Proteomes" id="UP000494115"/>
    </source>
</evidence>
<evidence type="ECO:0000313" key="10">
    <source>
        <dbReference type="EMBL" id="CAB3786165.1"/>
    </source>
</evidence>